<dbReference type="AlphaFoldDB" id="A0A379QEC1"/>
<dbReference type="Proteomes" id="UP000254773">
    <property type="component" value="Unassembled WGS sequence"/>
</dbReference>
<keyword evidence="1" id="KW-0732">Signal</keyword>
<reference evidence="2 3" key="1">
    <citation type="submission" date="2018-06" db="EMBL/GenBank/DDBJ databases">
        <authorList>
            <consortium name="Pathogen Informatics"/>
            <person name="Doyle S."/>
        </authorList>
    </citation>
    <scope>NUCLEOTIDE SEQUENCE [LARGE SCALE GENOMIC DNA]</scope>
    <source>
        <strain evidence="2 3">NCTC9854</strain>
    </source>
</reference>
<gene>
    <name evidence="2" type="ORF">NCTC9854_04277</name>
</gene>
<sequence>MKRLFFFIPIIFISFDAMATCEIQPKNHACLTIFTKGTIYSAFPILNNKPEWKWYQSEDIGEYYWQTELGTCKNNKFVPNGARLLINLGTLRPKENPPTEGSFQDLLNAAEKTAFFDDAIVDNNIRSHIRGGFYQKKSRDSVLFAILDNSIMVKYFKAEKSTYARMTAHLPEKNESYECVTKIEYGVLRSEKK</sequence>
<organism evidence="2 3">
    <name type="scientific">Salmonella enterica</name>
    <name type="common">Salmonella choleraesuis</name>
    <dbReference type="NCBI Taxonomy" id="28901"/>
    <lineage>
        <taxon>Bacteria</taxon>
        <taxon>Pseudomonadati</taxon>
        <taxon>Pseudomonadota</taxon>
        <taxon>Gammaproteobacteria</taxon>
        <taxon>Enterobacterales</taxon>
        <taxon>Enterobacteriaceae</taxon>
        <taxon>Salmonella</taxon>
    </lineage>
</organism>
<protein>
    <recommendedName>
        <fullName evidence="4">Periplasmic protein</fullName>
    </recommendedName>
</protein>
<proteinExistence type="predicted"/>
<evidence type="ECO:0000313" key="2">
    <source>
        <dbReference type="EMBL" id="SUF39871.1"/>
    </source>
</evidence>
<evidence type="ECO:0000256" key="1">
    <source>
        <dbReference type="SAM" id="SignalP"/>
    </source>
</evidence>
<dbReference type="EMBL" id="UGWI01000001">
    <property type="protein sequence ID" value="SUF39871.1"/>
    <property type="molecule type" value="Genomic_DNA"/>
</dbReference>
<accession>A0A379QEC1</accession>
<name>A0A379QEC1_SALER</name>
<evidence type="ECO:0000313" key="3">
    <source>
        <dbReference type="Proteomes" id="UP000254773"/>
    </source>
</evidence>
<feature type="signal peptide" evidence="1">
    <location>
        <begin position="1"/>
        <end position="19"/>
    </location>
</feature>
<feature type="chain" id="PRO_5016996294" description="Periplasmic protein" evidence="1">
    <location>
        <begin position="20"/>
        <end position="193"/>
    </location>
</feature>
<evidence type="ECO:0008006" key="4">
    <source>
        <dbReference type="Google" id="ProtNLM"/>
    </source>
</evidence>